<dbReference type="SUPFAM" id="SSF51971">
    <property type="entry name" value="Nucleotide-binding domain"/>
    <property type="match status" value="2"/>
</dbReference>
<dbReference type="GO" id="GO:0016639">
    <property type="term" value="F:oxidoreductase activity, acting on the CH-NH2 group of donors, NAD or NADP as acceptor"/>
    <property type="evidence" value="ECO:0007669"/>
    <property type="project" value="InterPro"/>
</dbReference>
<dbReference type="Pfam" id="PF14691">
    <property type="entry name" value="Fer4_20"/>
    <property type="match status" value="1"/>
</dbReference>
<sequence length="495" mass="54954">MGKPTGFIEYKRENPIKKDPFQRTKNWQEFTILSPEPVLREQASRCMDCGIPFCQAGTSTVGSGEIGCPVYNLIPEWNDLVYRGKWKEALERLHKTNNFPEFTGRVCPAPCEGSCTVAISDDPVTIKNIEYSIVEKGFQEGWIIPEPPAKRTGKKVAVVGSGPAGLSAAAQLNKAGHLVTVFEREDRIGGLLTYGIPDVKLANHIVERRVDIMRKEGIEFKTNIEIGKDLTTKEMEQQFDATILCTGATKPRNVDIEGRDLKGIEFAMDFLTSNTKSLLDSNLEDGKYISAKDKHVIVIGGGDTGADCITTSVRHGAKSITQFDINKMKSDAREDGNEWPLFPVIHQSEDAHKEAKAVYGKDPRTYMVNTVRFEGNEAGHVTKLHTISVKTTIDENGIKTRHPIEGTEQEWKADLILLAVGFTGPEKEIIESMKLNTTKRSMIEAEYGSYQTSKKGVFAAGDNRRGQSLVVWAIHEGREAARECDRYLMGTSNLP</sequence>
<dbReference type="RefSeq" id="WP_143848206.1">
    <property type="nucleotide sequence ID" value="NZ_VLXZ01000004.1"/>
</dbReference>
<dbReference type="InterPro" id="IPR051394">
    <property type="entry name" value="Glutamate_Synthase"/>
</dbReference>
<comment type="pathway">
    <text evidence="4">Amino-acid biosynthesis.</text>
</comment>
<dbReference type="GO" id="GO:0006537">
    <property type="term" value="P:glutamate biosynthetic process"/>
    <property type="evidence" value="ECO:0007669"/>
    <property type="project" value="UniProtKB-KW"/>
</dbReference>
<evidence type="ECO:0000256" key="4">
    <source>
        <dbReference type="ARBA" id="ARBA00029440"/>
    </source>
</evidence>
<keyword evidence="8" id="KW-1185">Reference proteome</keyword>
<dbReference type="InterPro" id="IPR009051">
    <property type="entry name" value="Helical_ferredxn"/>
</dbReference>
<evidence type="ECO:0000313" key="8">
    <source>
        <dbReference type="Proteomes" id="UP000318521"/>
    </source>
</evidence>
<evidence type="ECO:0000256" key="2">
    <source>
        <dbReference type="ARBA" id="ARBA00023002"/>
    </source>
</evidence>
<evidence type="ECO:0000256" key="3">
    <source>
        <dbReference type="ARBA" id="ARBA00023164"/>
    </source>
</evidence>
<feature type="domain" description="Dihydroprymidine dehydrogenase" evidence="6">
    <location>
        <begin position="24"/>
        <end position="141"/>
    </location>
</feature>
<keyword evidence="2" id="KW-0560">Oxidoreductase</keyword>
<dbReference type="AlphaFoldDB" id="A0A554A011"/>
<dbReference type="OrthoDB" id="9803192at2"/>
<dbReference type="NCBIfam" id="TIGR01317">
    <property type="entry name" value="GOGAT_sm_gam"/>
    <property type="match status" value="1"/>
</dbReference>
<dbReference type="PANTHER" id="PTHR43100">
    <property type="entry name" value="GLUTAMATE SYNTHASE [NADPH] SMALL CHAIN"/>
    <property type="match status" value="1"/>
</dbReference>
<dbReference type="Gene3D" id="1.10.1060.10">
    <property type="entry name" value="Alpha-helical ferredoxin"/>
    <property type="match status" value="1"/>
</dbReference>
<keyword evidence="1" id="KW-0028">Amino-acid biosynthesis</keyword>
<dbReference type="Gene3D" id="3.50.50.60">
    <property type="entry name" value="FAD/NAD(P)-binding domain"/>
    <property type="match status" value="2"/>
</dbReference>
<evidence type="ECO:0000256" key="1">
    <source>
        <dbReference type="ARBA" id="ARBA00022605"/>
    </source>
</evidence>
<reference evidence="7 8" key="1">
    <citation type="submission" date="2019-07" db="EMBL/GenBank/DDBJ databases">
        <authorList>
            <person name="Park Y.J."/>
            <person name="Jeong S.E."/>
            <person name="Jung H.S."/>
        </authorList>
    </citation>
    <scope>NUCLEOTIDE SEQUENCE [LARGE SCALE GENOMIC DNA]</scope>
    <source>
        <strain evidence="8">P16(2019)</strain>
    </source>
</reference>
<dbReference type="PANTHER" id="PTHR43100:SF1">
    <property type="entry name" value="GLUTAMATE SYNTHASE [NADPH] SMALL CHAIN"/>
    <property type="match status" value="1"/>
</dbReference>
<dbReference type="PRINTS" id="PR00419">
    <property type="entry name" value="ADXRDTASE"/>
</dbReference>
<accession>A0A554A011</accession>
<dbReference type="InterPro" id="IPR036188">
    <property type="entry name" value="FAD/NAD-bd_sf"/>
</dbReference>
<organism evidence="7 8">
    <name type="scientific">Alkalicoccobacillus porphyridii</name>
    <dbReference type="NCBI Taxonomy" id="2597270"/>
    <lineage>
        <taxon>Bacteria</taxon>
        <taxon>Bacillati</taxon>
        <taxon>Bacillota</taxon>
        <taxon>Bacilli</taxon>
        <taxon>Bacillales</taxon>
        <taxon>Bacillaceae</taxon>
        <taxon>Alkalicoccobacillus</taxon>
    </lineage>
</organism>
<evidence type="ECO:0000313" key="7">
    <source>
        <dbReference type="EMBL" id="TSB46976.1"/>
    </source>
</evidence>
<evidence type="ECO:0000259" key="6">
    <source>
        <dbReference type="Pfam" id="PF14691"/>
    </source>
</evidence>
<dbReference type="InterPro" id="IPR023753">
    <property type="entry name" value="FAD/NAD-binding_dom"/>
</dbReference>
<dbReference type="InterPro" id="IPR006005">
    <property type="entry name" value="Glut_synth_ssu1"/>
</dbReference>
<dbReference type="Pfam" id="PF07992">
    <property type="entry name" value="Pyr_redox_2"/>
    <property type="match status" value="1"/>
</dbReference>
<comment type="caution">
    <text evidence="7">The sequence shown here is derived from an EMBL/GenBank/DDBJ whole genome shotgun (WGS) entry which is preliminary data.</text>
</comment>
<dbReference type="GO" id="GO:0051536">
    <property type="term" value="F:iron-sulfur cluster binding"/>
    <property type="evidence" value="ECO:0007669"/>
    <property type="project" value="InterPro"/>
</dbReference>
<name>A0A554A011_9BACI</name>
<protein>
    <submittedName>
        <fullName evidence="7">Glutamate synthase subunit beta</fullName>
    </submittedName>
</protein>
<gene>
    <name evidence="7" type="ORF">FN960_08120</name>
</gene>
<dbReference type="Proteomes" id="UP000318521">
    <property type="component" value="Unassembled WGS sequence"/>
</dbReference>
<evidence type="ECO:0000259" key="5">
    <source>
        <dbReference type="Pfam" id="PF07992"/>
    </source>
</evidence>
<keyword evidence="3" id="KW-0314">Glutamate biosynthesis</keyword>
<feature type="domain" description="FAD/NAD(P)-binding" evidence="5">
    <location>
        <begin position="154"/>
        <end position="477"/>
    </location>
</feature>
<dbReference type="EMBL" id="VLXZ01000004">
    <property type="protein sequence ID" value="TSB46976.1"/>
    <property type="molecule type" value="Genomic_DNA"/>
</dbReference>
<proteinExistence type="predicted"/>
<dbReference type="InterPro" id="IPR028261">
    <property type="entry name" value="DPD_II"/>
</dbReference>
<dbReference type="SUPFAM" id="SSF46548">
    <property type="entry name" value="alpha-helical ferredoxin"/>
    <property type="match status" value="1"/>
</dbReference>